<evidence type="ECO:0000313" key="9">
    <source>
        <dbReference type="Proteomes" id="UP000023482"/>
    </source>
</evidence>
<accession>Z4WU87</accession>
<sequence length="496" mass="55128">MLAGYASARMFPQGWVSFALTILGGTCFVLALLQRIHRVGELIPILLRSRLLVASVCALLCLTSRLYYQETEHTLMPPSLSLEQEEKAVLLQRLGTATEREGWDVQLVSGTHQGKTLRLYTQTHLHPSIGDTLVLSLERLRPLTSYSNQHSYQSYLLSQGIVATGRTSILSLRATGSSKLFFSHTSLFFLRYRELLLQHVHELRLSPYAETLLVGITLGYIPRDDAGKQLRSEFTSGGVAHLLAVSGFHLAVVVGAIGYILSHLPGIRRRQRLCWVILLLCAWCFTLVTGCAIPTVRAAAMLSLYYGARMLGRPASLPEIIALPALFQLLLNPMSILSASMPLTYLAILSIHLFYRPIYLSVGKIRSKLIGTLWGILALTLSVQPLLLPLSLYLFGYSSLSFLFTALPLTLLASLLIPTFLIVLLLLALGLSIAQPCLSLLEWATQMMHSLANAYSSLPFLQIHYTLTLPQLLLIYTLLILGLIALRLHREKQKTW</sequence>
<comment type="caution">
    <text evidence="8">The sequence shown here is derived from an EMBL/GenBank/DDBJ whole genome shotgun (WGS) entry which is preliminary data.</text>
</comment>
<keyword evidence="9" id="KW-1185">Reference proteome</keyword>
<name>Z4WU87_9PORP</name>
<evidence type="ECO:0000313" key="8">
    <source>
        <dbReference type="EMBL" id="EWC91305.1"/>
    </source>
</evidence>
<keyword evidence="5 6" id="KW-0472">Membrane</keyword>
<evidence type="ECO:0000256" key="6">
    <source>
        <dbReference type="SAM" id="Phobius"/>
    </source>
</evidence>
<evidence type="ECO:0000256" key="3">
    <source>
        <dbReference type="ARBA" id="ARBA00022692"/>
    </source>
</evidence>
<dbReference type="InterPro" id="IPR004477">
    <property type="entry name" value="ComEC_N"/>
</dbReference>
<keyword evidence="2" id="KW-1003">Cell membrane</keyword>
<feature type="transmembrane region" description="Helical" evidence="6">
    <location>
        <begin position="463"/>
        <end position="486"/>
    </location>
</feature>
<feature type="transmembrane region" description="Helical" evidence="6">
    <location>
        <begin position="420"/>
        <end position="443"/>
    </location>
</feature>
<dbReference type="Pfam" id="PF03772">
    <property type="entry name" value="Competence"/>
    <property type="match status" value="1"/>
</dbReference>
<dbReference type="PANTHER" id="PTHR30619:SF1">
    <property type="entry name" value="RECOMBINATION PROTEIN 2"/>
    <property type="match status" value="1"/>
</dbReference>
<evidence type="ECO:0000259" key="7">
    <source>
        <dbReference type="Pfam" id="PF03772"/>
    </source>
</evidence>
<feature type="transmembrane region" description="Helical" evidence="6">
    <location>
        <begin position="394"/>
        <end position="413"/>
    </location>
</feature>
<evidence type="ECO:0000256" key="4">
    <source>
        <dbReference type="ARBA" id="ARBA00022989"/>
    </source>
</evidence>
<dbReference type="AlphaFoldDB" id="Z4WU87"/>
<evidence type="ECO:0000256" key="1">
    <source>
        <dbReference type="ARBA" id="ARBA00004651"/>
    </source>
</evidence>
<feature type="transmembrane region" description="Helical" evidence="6">
    <location>
        <begin position="239"/>
        <end position="261"/>
    </location>
</feature>
<feature type="domain" description="ComEC/Rec2-related protein" evidence="7">
    <location>
        <begin position="228"/>
        <end position="486"/>
    </location>
</feature>
<dbReference type="InterPro" id="IPR052159">
    <property type="entry name" value="Competence_DNA_uptake"/>
</dbReference>
<keyword evidence="4 6" id="KW-1133">Transmembrane helix</keyword>
<feature type="transmembrane region" description="Helical" evidence="6">
    <location>
        <begin position="45"/>
        <end position="68"/>
    </location>
</feature>
<feature type="transmembrane region" description="Helical" evidence="6">
    <location>
        <begin position="15"/>
        <end position="33"/>
    </location>
</feature>
<dbReference type="GO" id="GO:0005886">
    <property type="term" value="C:plasma membrane"/>
    <property type="evidence" value="ECO:0007669"/>
    <property type="project" value="UniProtKB-SubCell"/>
</dbReference>
<protein>
    <submittedName>
        <fullName evidence="8">Competence protein</fullName>
    </submittedName>
</protein>
<dbReference type="Proteomes" id="UP000023482">
    <property type="component" value="Unassembled WGS sequence"/>
</dbReference>
<feature type="transmembrane region" description="Helical" evidence="6">
    <location>
        <begin position="326"/>
        <end position="348"/>
    </location>
</feature>
<gene>
    <name evidence="8" type="ORF">HMPREF0636_0120</name>
</gene>
<evidence type="ECO:0000256" key="2">
    <source>
        <dbReference type="ARBA" id="ARBA00022475"/>
    </source>
</evidence>
<feature type="transmembrane region" description="Helical" evidence="6">
    <location>
        <begin position="273"/>
        <end position="306"/>
    </location>
</feature>
<organism evidence="8 9">
    <name type="scientific">Porphyromonas catoniae ATCC 51270</name>
    <dbReference type="NCBI Taxonomy" id="887901"/>
    <lineage>
        <taxon>Bacteria</taxon>
        <taxon>Pseudomonadati</taxon>
        <taxon>Bacteroidota</taxon>
        <taxon>Bacteroidia</taxon>
        <taxon>Bacteroidales</taxon>
        <taxon>Porphyromonadaceae</taxon>
        <taxon>Porphyromonas</taxon>
    </lineage>
</organism>
<dbReference type="PANTHER" id="PTHR30619">
    <property type="entry name" value="DNA INTERNALIZATION/COMPETENCE PROTEIN COMEC/REC2"/>
    <property type="match status" value="1"/>
</dbReference>
<dbReference type="EMBL" id="JDFF01000025">
    <property type="protein sequence ID" value="EWC91305.1"/>
    <property type="molecule type" value="Genomic_DNA"/>
</dbReference>
<feature type="transmembrane region" description="Helical" evidence="6">
    <location>
        <begin position="369"/>
        <end position="388"/>
    </location>
</feature>
<evidence type="ECO:0000256" key="5">
    <source>
        <dbReference type="ARBA" id="ARBA00023136"/>
    </source>
</evidence>
<keyword evidence="3 6" id="KW-0812">Transmembrane</keyword>
<dbReference type="PATRIC" id="fig|887901.3.peg.1634"/>
<reference evidence="8 9" key="1">
    <citation type="submission" date="2014-01" db="EMBL/GenBank/DDBJ databases">
        <authorList>
            <person name="Durkin A.S."/>
            <person name="McCorrison J."/>
            <person name="Torralba M."/>
            <person name="Gillis M."/>
            <person name="Haft D.H."/>
            <person name="Methe B."/>
            <person name="Sutton G."/>
            <person name="Nelson K.E."/>
        </authorList>
    </citation>
    <scope>NUCLEOTIDE SEQUENCE [LARGE SCALE GENOMIC DNA]</scope>
    <source>
        <strain evidence="8 9">ATCC 51270</strain>
    </source>
</reference>
<dbReference type="NCBIfam" id="TIGR00360">
    <property type="entry name" value="ComEC_N-term"/>
    <property type="match status" value="1"/>
</dbReference>
<comment type="subcellular location">
    <subcellularLocation>
        <location evidence="1">Cell membrane</location>
        <topology evidence="1">Multi-pass membrane protein</topology>
    </subcellularLocation>
</comment>
<proteinExistence type="predicted"/>